<feature type="chain" id="PRO_5044512350" description="S-adenosylmethionine decarboxylase alpha chain" evidence="10">
    <location>
        <begin position="74"/>
        <end position="140"/>
    </location>
</feature>
<dbReference type="GO" id="GO:0004014">
    <property type="term" value="F:adenosylmethionine decarboxylase activity"/>
    <property type="evidence" value="ECO:0007669"/>
    <property type="project" value="UniProtKB-UniRule"/>
</dbReference>
<comment type="caution">
    <text evidence="11">The sequence shown here is derived from an EMBL/GenBank/DDBJ whole genome shotgun (WGS) entry which is preliminary data.</text>
</comment>
<keyword evidence="12" id="KW-1185">Reference proteome</keyword>
<keyword evidence="3 10" id="KW-0068">Autocatalytic cleavage</keyword>
<dbReference type="InterPro" id="IPR042286">
    <property type="entry name" value="AdoMetDC_C"/>
</dbReference>
<evidence type="ECO:0000256" key="9">
    <source>
        <dbReference type="ARBA" id="ARBA00023317"/>
    </source>
</evidence>
<dbReference type="InterPro" id="IPR017716">
    <property type="entry name" value="S-AdoMet_deCOase_pro-enz"/>
</dbReference>
<dbReference type="NCBIfam" id="TIGR03330">
    <property type="entry name" value="SAM_DCase_Bsu"/>
    <property type="match status" value="1"/>
</dbReference>
<feature type="active site" description="Proton acceptor; for processing activity" evidence="10">
    <location>
        <position position="79"/>
    </location>
</feature>
<dbReference type="Gene3D" id="3.30.160.750">
    <property type="match status" value="1"/>
</dbReference>
<feature type="active site" description="Proton donor; for catalytic activity" evidence="10">
    <location>
        <position position="94"/>
    </location>
</feature>
<dbReference type="InterPro" id="IPR016067">
    <property type="entry name" value="S-AdoMet_deCO2ase_core"/>
</dbReference>
<keyword evidence="1 10" id="KW-0949">S-adenosyl-L-methionine</keyword>
<keyword evidence="8 10" id="KW-0704">Schiff base</keyword>
<dbReference type="EC" id="4.1.1.50" evidence="10"/>
<sequence>MKKLQPMFNSVPTSVGRHCILELYECPKHLLDDQPFIQTTLRKAALIAKSTLLGELSHKFDPQGVTALVLLAESHISIHTWPEAGYAAVDVFTCGEHTLPEEASEYIALALESGRHSLSTLPRSGPQNAIVPDAMLSLAV</sequence>
<dbReference type="PANTHER" id="PTHR33866">
    <property type="entry name" value="S-ADENOSYLMETHIONINE DECARBOXYLASE PROENZYME"/>
    <property type="match status" value="1"/>
</dbReference>
<feature type="site" description="Cleavage (non-hydrolytic); by autolysis" evidence="10">
    <location>
        <begin position="73"/>
        <end position="74"/>
    </location>
</feature>
<evidence type="ECO:0000256" key="6">
    <source>
        <dbReference type="ARBA" id="ARBA00023145"/>
    </source>
</evidence>
<keyword evidence="7 10" id="KW-0456">Lyase</keyword>
<feature type="modified residue" description="Pyruvic acid (Ser); by autocatalysis" evidence="10">
    <location>
        <position position="74"/>
    </location>
</feature>
<evidence type="ECO:0000313" key="12">
    <source>
        <dbReference type="Proteomes" id="UP000031561"/>
    </source>
</evidence>
<keyword evidence="5 10" id="KW-0620">Polyamine biosynthesis</keyword>
<evidence type="ECO:0000256" key="5">
    <source>
        <dbReference type="ARBA" id="ARBA00023115"/>
    </source>
</evidence>
<comment type="pathway">
    <text evidence="10">Amine and polyamine biosynthesis; S-adenosylmethioninamine biosynthesis; S-adenosylmethioninamine from S-adenosyl-L-methionine: step 1/1.</text>
</comment>
<comment type="subunit">
    <text evidence="10">Heterotetramer of two alpha and two beta chains arranged as a dimer of alpha/beta heterodimers.</text>
</comment>
<feature type="active site" description="Schiff-base intermediate with substrate; via pyruvic acid" evidence="10">
    <location>
        <position position="74"/>
    </location>
</feature>
<dbReference type="GO" id="GO:0008295">
    <property type="term" value="P:spermidine biosynthetic process"/>
    <property type="evidence" value="ECO:0007669"/>
    <property type="project" value="UniProtKB-UniRule"/>
</dbReference>
<dbReference type="SUPFAM" id="SSF56276">
    <property type="entry name" value="S-adenosylmethionine decarboxylase"/>
    <property type="match status" value="1"/>
</dbReference>
<comment type="function">
    <text evidence="10">Catalyzes the decarboxylation of S-adenosylmethionine to S-adenosylmethioninamine (dcAdoMet), the propylamine donor required for the synthesis of the polyamines spermine and spermidine from the diamine putrescine.</text>
</comment>
<proteinExistence type="inferred from homology"/>
<evidence type="ECO:0000256" key="7">
    <source>
        <dbReference type="ARBA" id="ARBA00023239"/>
    </source>
</evidence>
<dbReference type="HAMAP" id="MF_00464">
    <property type="entry name" value="AdoMetDC_1"/>
    <property type="match status" value="1"/>
</dbReference>
<dbReference type="Gene3D" id="3.30.360.110">
    <property type="entry name" value="S-adenosylmethionine decarboxylase domain"/>
    <property type="match status" value="1"/>
</dbReference>
<dbReference type="AlphaFoldDB" id="A0ABD4T3S7"/>
<gene>
    <name evidence="11" type="primary">speD</name>
    <name evidence="10" type="synonym">speH</name>
    <name evidence="11" type="ORF">QQ91_0009785</name>
</gene>
<dbReference type="InterPro" id="IPR042284">
    <property type="entry name" value="AdoMetDC_N"/>
</dbReference>
<dbReference type="InterPro" id="IPR003826">
    <property type="entry name" value="AdoMetDC_fam_prok"/>
</dbReference>
<dbReference type="EMBL" id="JTHE03000056">
    <property type="protein sequence ID" value="MCM1983113.1"/>
    <property type="molecule type" value="Genomic_DNA"/>
</dbReference>
<comment type="cofactor">
    <cofactor evidence="10">
        <name>pyruvate</name>
        <dbReference type="ChEBI" id="CHEBI:15361"/>
    </cofactor>
    <text evidence="10">Binds 1 pyruvoyl group covalently per subunit.</text>
</comment>
<protein>
    <recommendedName>
        <fullName evidence="10">S-adenosylmethionine decarboxylase proenzyme</fullName>
        <shortName evidence="10">AdoMetDC</shortName>
        <shortName evidence="10">SAMDC</shortName>
        <ecNumber evidence="10">4.1.1.50</ecNumber>
    </recommendedName>
    <component>
        <recommendedName>
            <fullName evidence="10">S-adenosylmethionine decarboxylase beta chain</fullName>
        </recommendedName>
    </component>
    <component>
        <recommendedName>
            <fullName evidence="10">S-adenosylmethionine decarboxylase alpha chain</fullName>
        </recommendedName>
    </component>
</protein>
<keyword evidence="9 10" id="KW-0670">Pyruvate</keyword>
<feature type="chain" id="PRO_5044512349" description="S-adenosylmethionine decarboxylase beta chain" evidence="10">
    <location>
        <begin position="1"/>
        <end position="73"/>
    </location>
</feature>
<reference evidence="11 12" key="1">
    <citation type="journal article" date="2015" name="Genome Announc.">
        <title>Draft Genome Sequence of Filamentous Marine Cyanobacterium Lyngbya confervoides Strain BDU141951.</title>
        <authorList>
            <person name="Chandrababunaidu M.M."/>
            <person name="Sen D."/>
            <person name="Tripathy S."/>
        </authorList>
    </citation>
    <scope>NUCLEOTIDE SEQUENCE [LARGE SCALE GENOMIC DNA]</scope>
    <source>
        <strain evidence="11 12">BDU141951</strain>
    </source>
</reference>
<keyword evidence="2 10" id="KW-0210">Decarboxylase</keyword>
<evidence type="ECO:0000256" key="10">
    <source>
        <dbReference type="HAMAP-Rule" id="MF_00464"/>
    </source>
</evidence>
<evidence type="ECO:0000256" key="3">
    <source>
        <dbReference type="ARBA" id="ARBA00022813"/>
    </source>
</evidence>
<evidence type="ECO:0000256" key="8">
    <source>
        <dbReference type="ARBA" id="ARBA00023270"/>
    </source>
</evidence>
<keyword evidence="6 10" id="KW-0865">Zymogen</keyword>
<evidence type="ECO:0000256" key="1">
    <source>
        <dbReference type="ARBA" id="ARBA00022691"/>
    </source>
</evidence>
<comment type="similarity">
    <text evidence="10">Belongs to the prokaryotic AdoMetDC family. Type 1 subfamily.</text>
</comment>
<evidence type="ECO:0000256" key="2">
    <source>
        <dbReference type="ARBA" id="ARBA00022793"/>
    </source>
</evidence>
<dbReference type="PANTHER" id="PTHR33866:SF2">
    <property type="entry name" value="S-ADENOSYLMETHIONINE DECARBOXYLASE PROENZYME"/>
    <property type="match status" value="1"/>
</dbReference>
<evidence type="ECO:0000313" key="11">
    <source>
        <dbReference type="EMBL" id="MCM1983113.1"/>
    </source>
</evidence>
<dbReference type="Proteomes" id="UP000031561">
    <property type="component" value="Unassembled WGS sequence"/>
</dbReference>
<comment type="catalytic activity">
    <reaction evidence="10">
        <text>S-adenosyl-L-methionine + H(+) = S-adenosyl 3-(methylsulfanyl)propylamine + CO2</text>
        <dbReference type="Rhea" id="RHEA:15981"/>
        <dbReference type="ChEBI" id="CHEBI:15378"/>
        <dbReference type="ChEBI" id="CHEBI:16526"/>
        <dbReference type="ChEBI" id="CHEBI:57443"/>
        <dbReference type="ChEBI" id="CHEBI:59789"/>
        <dbReference type="EC" id="4.1.1.50"/>
    </reaction>
</comment>
<name>A0ABD4T3S7_9CYAN</name>
<keyword evidence="4 10" id="KW-0745">Spermidine biosynthesis</keyword>
<comment type="PTM">
    <text evidence="10">Is synthesized initially as an inactive proenzyme. Formation of the active enzyme involves a self-maturation process in which the active site pyruvoyl group is generated from an internal serine residue via an autocatalytic post-translational modification. Two non-identical subunits are generated from the proenzyme in this reaction, and the pyruvate is formed at the N-terminus of the alpha chain, which is derived from the carboxyl end of the proenzyme. The post-translation cleavage follows an unusual pathway, termed non-hydrolytic serinolysis, in which the side chain hydroxyl group of the serine supplies its oxygen atom to form the C-terminus of the beta chain, while the remainder of the serine residue undergoes an oxidative deamination to produce ammonia and the pyruvoyl group blocking the N-terminus of the alpha chain.</text>
</comment>
<accession>A0ABD4T3S7</accession>
<dbReference type="RefSeq" id="WP_250833317.1">
    <property type="nucleotide sequence ID" value="NZ_JTHE03000056.1"/>
</dbReference>
<evidence type="ECO:0000256" key="4">
    <source>
        <dbReference type="ARBA" id="ARBA00023066"/>
    </source>
</evidence>
<dbReference type="Pfam" id="PF02675">
    <property type="entry name" value="AdoMet_dc"/>
    <property type="match status" value="1"/>
</dbReference>
<organism evidence="11 12">
    <name type="scientific">Lyngbya confervoides BDU141951</name>
    <dbReference type="NCBI Taxonomy" id="1574623"/>
    <lineage>
        <taxon>Bacteria</taxon>
        <taxon>Bacillati</taxon>
        <taxon>Cyanobacteriota</taxon>
        <taxon>Cyanophyceae</taxon>
        <taxon>Oscillatoriophycideae</taxon>
        <taxon>Oscillatoriales</taxon>
        <taxon>Microcoleaceae</taxon>
        <taxon>Lyngbya</taxon>
    </lineage>
</organism>